<dbReference type="Pfam" id="PF00296">
    <property type="entry name" value="Bac_luciferase"/>
    <property type="match status" value="1"/>
</dbReference>
<evidence type="ECO:0000313" key="4">
    <source>
        <dbReference type="EMBL" id="CAB4757471.1"/>
    </source>
</evidence>
<dbReference type="InterPro" id="IPR050766">
    <property type="entry name" value="Bact_Lucif_Oxidored"/>
</dbReference>
<name>A0A6J7HHC6_9ZZZZ</name>
<evidence type="ECO:0000313" key="6">
    <source>
        <dbReference type="EMBL" id="CAB4916473.1"/>
    </source>
</evidence>
<dbReference type="InterPro" id="IPR011251">
    <property type="entry name" value="Luciferase-like_dom"/>
</dbReference>
<dbReference type="PANTHER" id="PTHR30137">
    <property type="entry name" value="LUCIFERASE-LIKE MONOOXYGENASE"/>
    <property type="match status" value="1"/>
</dbReference>
<gene>
    <name evidence="4" type="ORF">UFOPK2754_02188</name>
    <name evidence="5" type="ORF">UFOPK3139_02318</name>
    <name evidence="6" type="ORF">UFOPK3543_01846</name>
</gene>
<dbReference type="EMBL" id="CAEZYR010000091">
    <property type="protein sequence ID" value="CAB4757471.1"/>
    <property type="molecule type" value="Genomic_DNA"/>
</dbReference>
<feature type="domain" description="Luciferase-like" evidence="3">
    <location>
        <begin position="18"/>
        <end position="255"/>
    </location>
</feature>
<accession>A0A6J7HHC6</accession>
<evidence type="ECO:0000256" key="1">
    <source>
        <dbReference type="ARBA" id="ARBA00023002"/>
    </source>
</evidence>
<dbReference type="GO" id="GO:0004497">
    <property type="term" value="F:monooxygenase activity"/>
    <property type="evidence" value="ECO:0007669"/>
    <property type="project" value="UniProtKB-KW"/>
</dbReference>
<dbReference type="PANTHER" id="PTHR30137:SF8">
    <property type="entry name" value="BLR5498 PROTEIN"/>
    <property type="match status" value="1"/>
</dbReference>
<dbReference type="AlphaFoldDB" id="A0A6J7HHC6"/>
<organism evidence="6">
    <name type="scientific">freshwater metagenome</name>
    <dbReference type="NCBI Taxonomy" id="449393"/>
    <lineage>
        <taxon>unclassified sequences</taxon>
        <taxon>metagenomes</taxon>
        <taxon>ecological metagenomes</taxon>
    </lineage>
</organism>
<dbReference type="Gene3D" id="3.20.20.30">
    <property type="entry name" value="Luciferase-like domain"/>
    <property type="match status" value="1"/>
</dbReference>
<keyword evidence="2" id="KW-0503">Monooxygenase</keyword>
<evidence type="ECO:0000313" key="5">
    <source>
        <dbReference type="EMBL" id="CAB4835126.1"/>
    </source>
</evidence>
<keyword evidence="1" id="KW-0560">Oxidoreductase</keyword>
<protein>
    <submittedName>
        <fullName evidence="6">Unannotated protein</fullName>
    </submittedName>
</protein>
<dbReference type="GO" id="GO:0005829">
    <property type="term" value="C:cytosol"/>
    <property type="evidence" value="ECO:0007669"/>
    <property type="project" value="TreeGrafter"/>
</dbReference>
<dbReference type="InterPro" id="IPR036661">
    <property type="entry name" value="Luciferase-like_sf"/>
</dbReference>
<evidence type="ECO:0000259" key="3">
    <source>
        <dbReference type="Pfam" id="PF00296"/>
    </source>
</evidence>
<dbReference type="EMBL" id="CAFABA010000114">
    <property type="protein sequence ID" value="CAB4835126.1"/>
    <property type="molecule type" value="Genomic_DNA"/>
</dbReference>
<reference evidence="6" key="1">
    <citation type="submission" date="2020-05" db="EMBL/GenBank/DDBJ databases">
        <authorList>
            <person name="Chiriac C."/>
            <person name="Salcher M."/>
            <person name="Ghai R."/>
            <person name="Kavagutti S V."/>
        </authorList>
    </citation>
    <scope>NUCLEOTIDE SEQUENCE</scope>
</reference>
<dbReference type="EMBL" id="CAFBMH010000072">
    <property type="protein sequence ID" value="CAB4916473.1"/>
    <property type="molecule type" value="Genomic_DNA"/>
</dbReference>
<sequence length="324" mass="35174">MPVLGIRYDFRNPPIGGTTMAERYACALEQCVWAEDLGFGSVTLSEHHGVDDGYLPSALTMAAAIAARTSRIRIRIAAVLPSLYHPLRLAEEVAVVDNISNGRLELVVTNGYVPSEFTMFDETLDNRVKRVVETVRVLRQAFTGEPFEFRGKTVRVTPAPAQPGGVPIWLGAASEGAARRAARIADGLLPSYPELWDIYRDELVKLGKVDPGPIPQGTIAYLHVTETPDATWAQVAPFALHEMNGYGQWAAEASSATGYSPVADADTLRTMGIYQMLTPAETIAQITAAGPGATVLFHPLMGGVPPELAWQNLRLFEEKVLPHL</sequence>
<dbReference type="GO" id="GO:0016705">
    <property type="term" value="F:oxidoreductase activity, acting on paired donors, with incorporation or reduction of molecular oxygen"/>
    <property type="evidence" value="ECO:0007669"/>
    <property type="project" value="InterPro"/>
</dbReference>
<dbReference type="SUPFAM" id="SSF51679">
    <property type="entry name" value="Bacterial luciferase-like"/>
    <property type="match status" value="1"/>
</dbReference>
<proteinExistence type="predicted"/>
<evidence type="ECO:0000256" key="2">
    <source>
        <dbReference type="ARBA" id="ARBA00023033"/>
    </source>
</evidence>